<comment type="caution">
    <text evidence="1">The sequence shown here is derived from an EMBL/GenBank/DDBJ whole genome shotgun (WGS) entry which is preliminary data.</text>
</comment>
<evidence type="ECO:0000313" key="1">
    <source>
        <dbReference type="EMBL" id="ENZ13396.1"/>
    </source>
</evidence>
<dbReference type="RefSeq" id="WP_002596042.1">
    <property type="nucleotide sequence ID" value="NZ_KB851022.1"/>
</dbReference>
<dbReference type="EMBL" id="AGYR01000033">
    <property type="protein sequence ID" value="ENZ13396.1"/>
    <property type="molecule type" value="Genomic_DNA"/>
</dbReference>
<proteinExistence type="predicted"/>
<accession>A0A0E2H9N1</accession>
<reference evidence="1 2" key="1">
    <citation type="submission" date="2013-01" db="EMBL/GenBank/DDBJ databases">
        <title>The Genome Sequence of Clostridium clostridioforme 90A8.</title>
        <authorList>
            <consortium name="The Broad Institute Genome Sequencing Platform"/>
            <person name="Earl A."/>
            <person name="Ward D."/>
            <person name="Feldgarden M."/>
            <person name="Gevers D."/>
            <person name="Courvalin P."/>
            <person name="Lambert T."/>
            <person name="Walker B."/>
            <person name="Young S.K."/>
            <person name="Zeng Q."/>
            <person name="Gargeya S."/>
            <person name="Fitzgerald M."/>
            <person name="Haas B."/>
            <person name="Abouelleil A."/>
            <person name="Alvarado L."/>
            <person name="Arachchi H.M."/>
            <person name="Berlin A.M."/>
            <person name="Chapman S.B."/>
            <person name="Dewar J."/>
            <person name="Goldberg J."/>
            <person name="Griggs A."/>
            <person name="Gujja S."/>
            <person name="Hansen M."/>
            <person name="Howarth C."/>
            <person name="Imamovic A."/>
            <person name="Larimer J."/>
            <person name="McCowan C."/>
            <person name="Murphy C."/>
            <person name="Neiman D."/>
            <person name="Pearson M."/>
            <person name="Priest M."/>
            <person name="Roberts A."/>
            <person name="Saif S."/>
            <person name="Shea T."/>
            <person name="Sisk P."/>
            <person name="Sykes S."/>
            <person name="Wortman J."/>
            <person name="Nusbaum C."/>
            <person name="Birren B."/>
        </authorList>
    </citation>
    <scope>NUCLEOTIDE SEQUENCE [LARGE SCALE GENOMIC DNA]</scope>
    <source>
        <strain evidence="1 2">90A8</strain>
    </source>
</reference>
<dbReference type="AlphaFoldDB" id="A0A0E2H9N1"/>
<dbReference type="GeneID" id="89538525"/>
<sequence>MVFCRSKCKRAGIVLAEGAKGPILAERKFLRCFSGRADGSQNYVKPGEEIWLYLRKYADDEIIYFVSNAPADLPAGEPDRAATLRRPIEQCFEECKSNPIDDADGNQTDAWDNCIYSN</sequence>
<protein>
    <submittedName>
        <fullName evidence="1">Uncharacterized protein</fullName>
    </submittedName>
</protein>
<gene>
    <name evidence="1" type="ORF">HMPREF1090_02901</name>
</gene>
<dbReference type="PATRIC" id="fig|999408.3.peg.3136"/>
<dbReference type="HOGENOM" id="CLU_2069003_0_0_9"/>
<organism evidence="1 2">
    <name type="scientific">[Clostridium] clostridioforme 90A8</name>
    <dbReference type="NCBI Taxonomy" id="999408"/>
    <lineage>
        <taxon>Bacteria</taxon>
        <taxon>Bacillati</taxon>
        <taxon>Bacillota</taxon>
        <taxon>Clostridia</taxon>
        <taxon>Lachnospirales</taxon>
        <taxon>Lachnospiraceae</taxon>
        <taxon>Enterocloster</taxon>
    </lineage>
</organism>
<dbReference type="Proteomes" id="UP000013085">
    <property type="component" value="Unassembled WGS sequence"/>
</dbReference>
<name>A0A0E2H9N1_9FIRM</name>
<evidence type="ECO:0000313" key="2">
    <source>
        <dbReference type="Proteomes" id="UP000013085"/>
    </source>
</evidence>